<dbReference type="InterPro" id="IPR023796">
    <property type="entry name" value="Serpin_dom"/>
</dbReference>
<dbReference type="OrthoDB" id="671595at2759"/>
<keyword evidence="4" id="KW-0963">Cytoplasm</keyword>
<keyword evidence="9" id="KW-1185">Reference proteome</keyword>
<dbReference type="GO" id="GO:0004867">
    <property type="term" value="F:serine-type endopeptidase inhibitor activity"/>
    <property type="evidence" value="ECO:0007669"/>
    <property type="project" value="UniProtKB-KW"/>
</dbReference>
<dbReference type="Pfam" id="PF00079">
    <property type="entry name" value="Serpin"/>
    <property type="match status" value="1"/>
</dbReference>
<evidence type="ECO:0000256" key="4">
    <source>
        <dbReference type="ARBA" id="ARBA00022490"/>
    </source>
</evidence>
<name>A0A6J0VGZ7_9SAUR</name>
<dbReference type="CDD" id="cd19956">
    <property type="entry name" value="serpinB"/>
    <property type="match status" value="1"/>
</dbReference>
<keyword evidence="6" id="KW-0539">Nucleus</keyword>
<dbReference type="InterPro" id="IPR042178">
    <property type="entry name" value="Serpin_sf_1"/>
</dbReference>
<evidence type="ECO:0000259" key="8">
    <source>
        <dbReference type="SMART" id="SM00093"/>
    </source>
</evidence>
<evidence type="ECO:0000313" key="9">
    <source>
        <dbReference type="Proteomes" id="UP001652642"/>
    </source>
</evidence>
<keyword evidence="5" id="KW-0646">Protease inhibitor</keyword>
<dbReference type="GO" id="GO:0005737">
    <property type="term" value="C:cytoplasm"/>
    <property type="evidence" value="ECO:0007669"/>
    <property type="project" value="UniProtKB-SubCell"/>
</dbReference>
<dbReference type="GO" id="GO:0032691">
    <property type="term" value="P:negative regulation of interleukin-1 beta production"/>
    <property type="evidence" value="ECO:0007669"/>
    <property type="project" value="UniProtKB-ARBA"/>
</dbReference>
<dbReference type="PANTHER" id="PTHR11461">
    <property type="entry name" value="SERINE PROTEASE INHIBITOR, SERPIN"/>
    <property type="match status" value="1"/>
</dbReference>
<dbReference type="RefSeq" id="XP_020669999.2">
    <property type="nucleotide sequence ID" value="XM_020814340.2"/>
</dbReference>
<dbReference type="Gene3D" id="2.30.39.10">
    <property type="entry name" value="Alpha-1-antitrypsin, domain 1"/>
    <property type="match status" value="1"/>
</dbReference>
<dbReference type="InterPro" id="IPR042185">
    <property type="entry name" value="Serpin_sf_2"/>
</dbReference>
<dbReference type="PANTHER" id="PTHR11461:SF175">
    <property type="entry name" value="SERPIN B10"/>
    <property type="match status" value="1"/>
</dbReference>
<proteinExistence type="inferred from homology"/>
<dbReference type="AlphaFoldDB" id="A0A6J0VGZ7"/>
<dbReference type="KEGG" id="pvt:110090625"/>
<accession>A0A6J0VGZ7</accession>
<dbReference type="InterPro" id="IPR000215">
    <property type="entry name" value="Serpin_fam"/>
</dbReference>
<dbReference type="InterPro" id="IPR023795">
    <property type="entry name" value="Serpin_CS"/>
</dbReference>
<organism evidence="9 10">
    <name type="scientific">Pogona vitticeps</name>
    <name type="common">central bearded dragon</name>
    <dbReference type="NCBI Taxonomy" id="103695"/>
    <lineage>
        <taxon>Eukaryota</taxon>
        <taxon>Metazoa</taxon>
        <taxon>Chordata</taxon>
        <taxon>Craniata</taxon>
        <taxon>Vertebrata</taxon>
        <taxon>Euteleostomi</taxon>
        <taxon>Lepidosauria</taxon>
        <taxon>Squamata</taxon>
        <taxon>Bifurcata</taxon>
        <taxon>Unidentata</taxon>
        <taxon>Episquamata</taxon>
        <taxon>Toxicofera</taxon>
        <taxon>Iguania</taxon>
        <taxon>Acrodonta</taxon>
        <taxon>Agamidae</taxon>
        <taxon>Amphibolurinae</taxon>
        <taxon>Pogona</taxon>
    </lineage>
</organism>
<protein>
    <recommendedName>
        <fullName evidence="7">Serpin B10</fullName>
    </recommendedName>
</protein>
<evidence type="ECO:0000256" key="7">
    <source>
        <dbReference type="ARBA" id="ARBA00041146"/>
    </source>
</evidence>
<dbReference type="PROSITE" id="PS00284">
    <property type="entry name" value="SERPIN"/>
    <property type="match status" value="1"/>
</dbReference>
<dbReference type="GO" id="GO:0005615">
    <property type="term" value="C:extracellular space"/>
    <property type="evidence" value="ECO:0007669"/>
    <property type="project" value="InterPro"/>
</dbReference>
<evidence type="ECO:0000313" key="10">
    <source>
        <dbReference type="RefSeq" id="XP_020669999.2"/>
    </source>
</evidence>
<gene>
    <name evidence="10" type="primary">LOC110090625</name>
</gene>
<dbReference type="GO" id="GO:0005634">
    <property type="term" value="C:nucleus"/>
    <property type="evidence" value="ECO:0007669"/>
    <property type="project" value="UniProtKB-SubCell"/>
</dbReference>
<dbReference type="Proteomes" id="UP001652642">
    <property type="component" value="Chromosome 4"/>
</dbReference>
<dbReference type="SMART" id="SM00093">
    <property type="entry name" value="SERPIN"/>
    <property type="match status" value="1"/>
</dbReference>
<dbReference type="Gene3D" id="3.30.497.10">
    <property type="entry name" value="Antithrombin, subunit I, domain 2"/>
    <property type="match status" value="1"/>
</dbReference>
<dbReference type="SUPFAM" id="SSF56574">
    <property type="entry name" value="Serpins"/>
    <property type="match status" value="1"/>
</dbReference>
<dbReference type="GeneID" id="110090625"/>
<comment type="similarity">
    <text evidence="3">Belongs to the serpin family. Ov-serpin subfamily.</text>
</comment>
<evidence type="ECO:0000256" key="3">
    <source>
        <dbReference type="ARBA" id="ARBA00006426"/>
    </source>
</evidence>
<reference evidence="10" key="1">
    <citation type="submission" date="2025-08" db="UniProtKB">
        <authorList>
            <consortium name="RefSeq"/>
        </authorList>
    </citation>
    <scope>IDENTIFICATION</scope>
</reference>
<evidence type="ECO:0000256" key="1">
    <source>
        <dbReference type="ARBA" id="ARBA00004123"/>
    </source>
</evidence>
<dbReference type="InterPro" id="IPR036186">
    <property type="entry name" value="Serpin_sf"/>
</dbReference>
<evidence type="ECO:0000256" key="5">
    <source>
        <dbReference type="ARBA" id="ARBA00022690"/>
    </source>
</evidence>
<comment type="subcellular location">
    <subcellularLocation>
        <location evidence="2">Cytoplasm</location>
    </subcellularLocation>
    <subcellularLocation>
        <location evidence="1">Nucleus</location>
    </subcellularLocation>
</comment>
<dbReference type="InParanoid" id="A0A6J0VGZ7"/>
<feature type="domain" description="Serpin" evidence="8">
    <location>
        <begin position="53"/>
        <end position="434"/>
    </location>
</feature>
<evidence type="ECO:0000256" key="2">
    <source>
        <dbReference type="ARBA" id="ARBA00004496"/>
    </source>
</evidence>
<sequence>MKVINKGKYKLLTFCSYFFISAAKPDRGSRLTIPAPEILVMESLAVASGNFTVEFFKKLNQSSQGKNIFFSPSSMSFALAMVYLGARKNTATQIAEVLHFHSIKETENSSQELDLSKDELVHVAFQQLISEINQPRATYLLKTANRLYGEKTFKFITEYLQLAKKYYHAEPQSVDFLRAAEQARNQINSWVERQTDNRIQNLLPKGAIDSQTVLVLVNAIYFKGQWEKKFQKENTIEKSFRLSKIQTKPVQMMFLRDTFPAFYVETLRVYILELPYVSNDLSLLILLPEDITDESTGLEVLEKELTYERLSIWTSPEMMEKTDVEVHLPRIKLEESYDLKSTLSSMGMKDAFNQNQANFSGMSAQNDLVLSEVFHKAFLEVNEEGTEAAAATAAVIVTRSAVQPIKVEADHPFLFFIRHNKTKNILFFGRFCSP</sequence>
<evidence type="ECO:0000256" key="6">
    <source>
        <dbReference type="ARBA" id="ARBA00023242"/>
    </source>
</evidence>